<proteinExistence type="predicted"/>
<dbReference type="EMBL" id="JSUQ01000012">
    <property type="protein sequence ID" value="KHQ52177.1"/>
    <property type="molecule type" value="Genomic_DNA"/>
</dbReference>
<dbReference type="Proteomes" id="UP000030960">
    <property type="component" value="Unassembled WGS sequence"/>
</dbReference>
<protein>
    <recommendedName>
        <fullName evidence="1">YdhG-like domain-containing protein</fullName>
    </recommendedName>
</protein>
<dbReference type="InterPro" id="IPR014922">
    <property type="entry name" value="YdhG-like"/>
</dbReference>
<dbReference type="OrthoDB" id="5951444at2"/>
<reference evidence="2 3" key="1">
    <citation type="submission" date="2014-10" db="EMBL/GenBank/DDBJ databases">
        <title>Genome sequence of Ponticoccus sp. strain UMTAT08 isolated from clonal culture of toxic dinoflagellate Alexandrium tamiyavanichii.</title>
        <authorList>
            <person name="Gan H.Y."/>
            <person name="Muhd D.-D."/>
            <person name="Mohd Noor M.E."/>
            <person name="Yeong Y.S."/>
            <person name="Usup G."/>
        </authorList>
    </citation>
    <scope>NUCLEOTIDE SEQUENCE [LARGE SCALE GENOMIC DNA]</scope>
    <source>
        <strain evidence="2 3">UMTAT08</strain>
    </source>
</reference>
<dbReference type="STRING" id="561184.SAMN05216376_102134"/>
<dbReference type="Pfam" id="PF08818">
    <property type="entry name" value="DUF1801"/>
    <property type="match status" value="1"/>
</dbReference>
<keyword evidence="3" id="KW-1185">Reference proteome</keyword>
<organism evidence="2 3">
    <name type="scientific">Mameliella alba</name>
    <dbReference type="NCBI Taxonomy" id="561184"/>
    <lineage>
        <taxon>Bacteria</taxon>
        <taxon>Pseudomonadati</taxon>
        <taxon>Pseudomonadota</taxon>
        <taxon>Alphaproteobacteria</taxon>
        <taxon>Rhodobacterales</taxon>
        <taxon>Roseobacteraceae</taxon>
        <taxon>Mameliella</taxon>
    </lineage>
</organism>
<gene>
    <name evidence="2" type="ORF">OA50_03193</name>
</gene>
<evidence type="ECO:0000313" key="2">
    <source>
        <dbReference type="EMBL" id="KHQ52177.1"/>
    </source>
</evidence>
<evidence type="ECO:0000313" key="3">
    <source>
        <dbReference type="Proteomes" id="UP000030960"/>
    </source>
</evidence>
<dbReference type="AlphaFoldDB" id="A0A0B3RVL1"/>
<comment type="caution">
    <text evidence="2">The sequence shown here is derived from an EMBL/GenBank/DDBJ whole genome shotgun (WGS) entry which is preliminary data.</text>
</comment>
<sequence>MADRMTQPSKTSVAAFLDTVEPARRREDAGVLDALFREVTGWQPVLWGTSILGYGRYDYTYASGHSGQSLATGFAPRKANMVVYIMPGYADFQETLSRLGPHRLGKSCLYLGALSKVDLDVLSDLIRAGLADLGTRWEIKPS</sequence>
<accession>A0A0B3RVL1</accession>
<dbReference type="PATRIC" id="fig|1515334.3.peg.3213"/>
<feature type="domain" description="YdhG-like" evidence="1">
    <location>
        <begin position="25"/>
        <end position="128"/>
    </location>
</feature>
<evidence type="ECO:0000259" key="1">
    <source>
        <dbReference type="Pfam" id="PF08818"/>
    </source>
</evidence>
<name>A0A0B3RVL1_9RHOB</name>